<name>A0A2A2D5K0_9ACTN</name>
<dbReference type="RefSeq" id="WP_095582726.1">
    <property type="nucleotide sequence ID" value="NZ_JAJQQS010000018.1"/>
</dbReference>
<protein>
    <submittedName>
        <fullName evidence="6">LLM class flavin-dependent oxidoreductase</fullName>
    </submittedName>
</protein>
<dbReference type="EMBL" id="NSJV01000418">
    <property type="protein sequence ID" value="PAU46804.1"/>
    <property type="molecule type" value="Genomic_DNA"/>
</dbReference>
<comment type="caution">
    <text evidence="6">The sequence shown here is derived from an EMBL/GenBank/DDBJ whole genome shotgun (WGS) entry which is preliminary data.</text>
</comment>
<dbReference type="Gene3D" id="3.20.20.30">
    <property type="entry name" value="Luciferase-like domain"/>
    <property type="match status" value="1"/>
</dbReference>
<evidence type="ECO:0000256" key="4">
    <source>
        <dbReference type="ARBA" id="ARBA00023033"/>
    </source>
</evidence>
<sequence length="310" mass="33231">MRVGIVILPEHPWPVARRHWLRAEELGFHHAWTYDHLSWRSLRDAPWFGAVPLLAAVAAVTTRVRLGPLVATPNFRHPVVLAKELMTLDHIADGRIVAGLGAGAAGSDARALGAPPLSPARRAARFEEFVSLTDRLLSQDRTDHEGHVYTARGARTVPGCVQRPRVPLAIAATGPRGMRLAGRYGQSWVTHGTDTGPGELPEADVLPLLARQSALFREACAQVGRAPAEVDRMVLGSRLVPGLTDSVDRLLGFAGECAALGFTDLVLHRPRPSGVFAGDATAFEEVVAAALPHIERLKPPGGPRRGGENG</sequence>
<dbReference type="PANTHER" id="PTHR42847:SF4">
    <property type="entry name" value="ALKANESULFONATE MONOOXYGENASE-RELATED"/>
    <property type="match status" value="1"/>
</dbReference>
<dbReference type="GO" id="GO:0046306">
    <property type="term" value="P:alkanesulfonate catabolic process"/>
    <property type="evidence" value="ECO:0007669"/>
    <property type="project" value="TreeGrafter"/>
</dbReference>
<proteinExistence type="predicted"/>
<dbReference type="Proteomes" id="UP000218944">
    <property type="component" value="Unassembled WGS sequence"/>
</dbReference>
<keyword evidence="4" id="KW-0503">Monooxygenase</keyword>
<dbReference type="AlphaFoldDB" id="A0A2A2D5K0"/>
<evidence type="ECO:0000256" key="1">
    <source>
        <dbReference type="ARBA" id="ARBA00022630"/>
    </source>
</evidence>
<dbReference type="GO" id="GO:0008726">
    <property type="term" value="F:alkanesulfonate monooxygenase activity"/>
    <property type="evidence" value="ECO:0007669"/>
    <property type="project" value="TreeGrafter"/>
</dbReference>
<evidence type="ECO:0000259" key="5">
    <source>
        <dbReference type="Pfam" id="PF00296"/>
    </source>
</evidence>
<dbReference type="Pfam" id="PF00296">
    <property type="entry name" value="Bac_luciferase"/>
    <property type="match status" value="1"/>
</dbReference>
<dbReference type="SUPFAM" id="SSF51679">
    <property type="entry name" value="Bacterial luciferase-like"/>
    <property type="match status" value="1"/>
</dbReference>
<keyword evidence="1" id="KW-0285">Flavoprotein</keyword>
<gene>
    <name evidence="6" type="ORF">CK936_22345</name>
</gene>
<evidence type="ECO:0000256" key="3">
    <source>
        <dbReference type="ARBA" id="ARBA00023002"/>
    </source>
</evidence>
<dbReference type="PANTHER" id="PTHR42847">
    <property type="entry name" value="ALKANESULFONATE MONOOXYGENASE"/>
    <property type="match status" value="1"/>
</dbReference>
<accession>A0A2A2D5K0</accession>
<dbReference type="InterPro" id="IPR036661">
    <property type="entry name" value="Luciferase-like_sf"/>
</dbReference>
<dbReference type="InterPro" id="IPR011251">
    <property type="entry name" value="Luciferase-like_dom"/>
</dbReference>
<keyword evidence="7" id="KW-1185">Reference proteome</keyword>
<evidence type="ECO:0000313" key="7">
    <source>
        <dbReference type="Proteomes" id="UP000218944"/>
    </source>
</evidence>
<evidence type="ECO:0000313" key="6">
    <source>
        <dbReference type="EMBL" id="PAU46804.1"/>
    </source>
</evidence>
<reference evidence="6 7" key="1">
    <citation type="submission" date="2017-08" db="EMBL/GenBank/DDBJ databases">
        <title>Genome sequence of Streptomyces albireticuli NRRL B-1670.</title>
        <authorList>
            <person name="Graham D.E."/>
            <person name="Mahan K.M."/>
            <person name="Klingeman D.M."/>
            <person name="Hettich R.L."/>
            <person name="Parry R.J."/>
            <person name="Spain J.C."/>
        </authorList>
    </citation>
    <scope>NUCLEOTIDE SEQUENCE [LARGE SCALE GENOMIC DNA]</scope>
    <source>
        <strain evidence="6 7">NRRL B-1670</strain>
    </source>
</reference>
<feature type="domain" description="Luciferase-like" evidence="5">
    <location>
        <begin position="1"/>
        <end position="235"/>
    </location>
</feature>
<organism evidence="6 7">
    <name type="scientific">Streptomyces albireticuli</name>
    <dbReference type="NCBI Taxonomy" id="1940"/>
    <lineage>
        <taxon>Bacteria</taxon>
        <taxon>Bacillati</taxon>
        <taxon>Actinomycetota</taxon>
        <taxon>Actinomycetes</taxon>
        <taxon>Kitasatosporales</taxon>
        <taxon>Streptomycetaceae</taxon>
        <taxon>Streptomyces</taxon>
    </lineage>
</organism>
<keyword evidence="3" id="KW-0560">Oxidoreductase</keyword>
<dbReference type="InterPro" id="IPR050172">
    <property type="entry name" value="SsuD_RutA_monooxygenase"/>
</dbReference>
<evidence type="ECO:0000256" key="2">
    <source>
        <dbReference type="ARBA" id="ARBA00022643"/>
    </source>
</evidence>
<keyword evidence="2" id="KW-0288">FMN</keyword>